<name>A0A1I2XD17_9HYPH</name>
<dbReference type="OrthoDB" id="8238029at2"/>
<organism evidence="1 2">
    <name type="scientific">Methylobacterium gossipiicola</name>
    <dbReference type="NCBI Taxonomy" id="582675"/>
    <lineage>
        <taxon>Bacteria</taxon>
        <taxon>Pseudomonadati</taxon>
        <taxon>Pseudomonadota</taxon>
        <taxon>Alphaproteobacteria</taxon>
        <taxon>Hyphomicrobiales</taxon>
        <taxon>Methylobacteriaceae</taxon>
        <taxon>Methylobacterium</taxon>
    </lineage>
</organism>
<accession>A0A1I2XD17</accession>
<evidence type="ECO:0000313" key="1">
    <source>
        <dbReference type="EMBL" id="SFH11393.1"/>
    </source>
</evidence>
<reference evidence="2" key="1">
    <citation type="submission" date="2016-10" db="EMBL/GenBank/DDBJ databases">
        <authorList>
            <person name="Varghese N."/>
            <person name="Submissions S."/>
        </authorList>
    </citation>
    <scope>NUCLEOTIDE SEQUENCE [LARGE SCALE GENOMIC DNA]</scope>
    <source>
        <strain evidence="2">Gh-105</strain>
    </source>
</reference>
<dbReference type="Pfam" id="PF12244">
    <property type="entry name" value="DUF3606"/>
    <property type="match status" value="1"/>
</dbReference>
<proteinExistence type="predicted"/>
<dbReference type="Proteomes" id="UP000199229">
    <property type="component" value="Unassembled WGS sequence"/>
</dbReference>
<dbReference type="EMBL" id="FOPM01000038">
    <property type="protein sequence ID" value="SFH11393.1"/>
    <property type="molecule type" value="Genomic_DNA"/>
</dbReference>
<dbReference type="AlphaFoldDB" id="A0A1I2XD17"/>
<protein>
    <submittedName>
        <fullName evidence="1">Uncharacterized protein</fullName>
    </submittedName>
</protein>
<dbReference type="InterPro" id="IPR022037">
    <property type="entry name" value="DUF3606"/>
</dbReference>
<evidence type="ECO:0000313" key="2">
    <source>
        <dbReference type="Proteomes" id="UP000199229"/>
    </source>
</evidence>
<keyword evidence="2" id="KW-1185">Reference proteome</keyword>
<dbReference type="RefSeq" id="WP_091975277.1">
    <property type="nucleotide sequence ID" value="NZ_FOPM01000038.1"/>
</dbReference>
<sequence>MAGLKDRRVFINDDRLAPSEPKAVMCEMKRWGVTQDQIATAHRKVGRMVKEMAVGRGRKQ</sequence>
<gene>
    <name evidence="1" type="ORF">SAMN05192565_13817</name>
</gene>